<accession>A0A0C5BBL9</accession>
<dbReference type="Pfam" id="PF00293">
    <property type="entry name" value="NUDIX"/>
    <property type="match status" value="1"/>
</dbReference>
<dbReference type="KEGG" id="rtx:TI83_03230"/>
<reference evidence="6 8" key="2">
    <citation type="submission" date="2018-02" db="EMBL/GenBank/DDBJ databases">
        <title>Bacteriophage NCPPB3778 and a type I-E CRISPR drive the evolution of the US Biological Select Agent, Rathayibacter toxicus.</title>
        <authorList>
            <person name="Davis E.W.II."/>
            <person name="Tabima J.F."/>
            <person name="Weisberg A.J."/>
            <person name="Lopes L.D."/>
            <person name="Wiseman M.S."/>
            <person name="Wiseman M.S."/>
            <person name="Pupko T."/>
            <person name="Belcher M.S."/>
            <person name="Sechler A.J."/>
            <person name="Tancos M.A."/>
            <person name="Schroeder B.K."/>
            <person name="Murray T.D."/>
            <person name="Luster D.G."/>
            <person name="Schneider W.L."/>
            <person name="Rogers E."/>
            <person name="Andreote F.D."/>
            <person name="Grunwald N.J."/>
            <person name="Putnam M.L."/>
            <person name="Chang J.H."/>
        </authorList>
    </citation>
    <scope>NUCLEOTIDE SEQUENCE [LARGE SCALE GENOMIC DNA]</scope>
    <source>
        <strain evidence="6 8">FH99</strain>
    </source>
</reference>
<evidence type="ECO:0000256" key="2">
    <source>
        <dbReference type="ARBA" id="ARBA00022801"/>
    </source>
</evidence>
<dbReference type="PANTHER" id="PTHR21340">
    <property type="entry name" value="DIADENOSINE 5,5-P1,P4-TETRAPHOSPHATE PYROPHOSPHOHYDROLASE MUTT"/>
    <property type="match status" value="1"/>
</dbReference>
<dbReference type="SUPFAM" id="SSF53254">
    <property type="entry name" value="Phosphoglycerate mutase-like"/>
    <property type="match status" value="1"/>
</dbReference>
<dbReference type="InterPro" id="IPR051325">
    <property type="entry name" value="Nudix_hydrolase_domain"/>
</dbReference>
<dbReference type="InterPro" id="IPR015797">
    <property type="entry name" value="NUDIX_hydrolase-like_dom_sf"/>
</dbReference>
<dbReference type="Pfam" id="PF00300">
    <property type="entry name" value="His_Phos_1"/>
    <property type="match status" value="1"/>
</dbReference>
<dbReference type="OrthoDB" id="4287477at2"/>
<dbReference type="CDD" id="cd03673">
    <property type="entry name" value="NUDIX_Ap6A_hydrolase"/>
    <property type="match status" value="1"/>
</dbReference>
<dbReference type="PROSITE" id="PS51462">
    <property type="entry name" value="NUDIX"/>
    <property type="match status" value="1"/>
</dbReference>
<sequence>MNETIYAAGAVCWRIIEGRPHILVIHRPHRKDVSLPKGKVDPGESLPETAVREIREETGLTVTLGVPLGCTAYRLPSGRPKEVYYWAAQVSEKAILASNFVPNDEVEALEWLTPKRARRHLSYSHDVAIVEEFARIARQQALGTFALVLLRHAKAVPASAWEGRDSTRKLTKRGSDEATAAARALTAWRPRRLISSPAKRCRATITPLATLLTKPVRLAEDISQEAHERGDGDIRSLIGKRVRARTTAVLCTHRPVIPEILREIALATATPIGASFEETPALPTGGFMVIHLSTEHPGSGIVALETHAPLS</sequence>
<dbReference type="PROSITE" id="PS00893">
    <property type="entry name" value="NUDIX_BOX"/>
    <property type="match status" value="1"/>
</dbReference>
<name>A0A0C5BBL9_9MICO</name>
<dbReference type="Gene3D" id="3.90.79.10">
    <property type="entry name" value="Nucleoside Triphosphate Pyrophosphohydrolase"/>
    <property type="match status" value="1"/>
</dbReference>
<protein>
    <submittedName>
        <fullName evidence="5">DNA mismatch repair protein MutT</fullName>
    </submittedName>
    <submittedName>
        <fullName evidence="6">NUDIX hydrolase</fullName>
    </submittedName>
</protein>
<dbReference type="STRING" id="145458.APU90_03245"/>
<dbReference type="InterPro" id="IPR020084">
    <property type="entry name" value="NUDIX_hydrolase_CS"/>
</dbReference>
<dbReference type="KEGG" id="rtc:APU90_03245"/>
<dbReference type="Gene3D" id="3.40.50.1240">
    <property type="entry name" value="Phosphoglycerate mutase-like"/>
    <property type="match status" value="1"/>
</dbReference>
<evidence type="ECO:0000313" key="6">
    <source>
        <dbReference type="EMBL" id="PPI16582.1"/>
    </source>
</evidence>
<evidence type="ECO:0000256" key="3">
    <source>
        <dbReference type="RuleBase" id="RU003476"/>
    </source>
</evidence>
<dbReference type="eggNOG" id="COG2062">
    <property type="taxonomic scope" value="Bacteria"/>
</dbReference>
<dbReference type="GeneID" id="93667720"/>
<evidence type="ECO:0000313" key="8">
    <source>
        <dbReference type="Proteomes" id="UP000237966"/>
    </source>
</evidence>
<dbReference type="InterPro" id="IPR020476">
    <property type="entry name" value="Nudix_hydrolase"/>
</dbReference>
<dbReference type="EMBL" id="PSWU01000004">
    <property type="protein sequence ID" value="PPI16582.1"/>
    <property type="molecule type" value="Genomic_DNA"/>
</dbReference>
<dbReference type="AlphaFoldDB" id="A0A0C5BBL9"/>
<keyword evidence="2 3" id="KW-0378">Hydrolase</keyword>
<dbReference type="Proteomes" id="UP000237966">
    <property type="component" value="Unassembled WGS sequence"/>
</dbReference>
<evidence type="ECO:0000313" key="5">
    <source>
        <dbReference type="EMBL" id="KKM46446.1"/>
    </source>
</evidence>
<dbReference type="CDD" id="cd07040">
    <property type="entry name" value="HP"/>
    <property type="match status" value="1"/>
</dbReference>
<dbReference type="PRINTS" id="PR00502">
    <property type="entry name" value="NUDIXFAMILY"/>
</dbReference>
<evidence type="ECO:0000256" key="1">
    <source>
        <dbReference type="ARBA" id="ARBA00005582"/>
    </source>
</evidence>
<dbReference type="GO" id="GO:0004081">
    <property type="term" value="F:bis(5'-nucleosyl)-tetraphosphatase (asymmetrical) activity"/>
    <property type="evidence" value="ECO:0007669"/>
    <property type="project" value="TreeGrafter"/>
</dbReference>
<gene>
    <name evidence="6" type="ORF">C5C51_03000</name>
    <name evidence="5" type="ORF">VT73_04250</name>
</gene>
<dbReference type="PANTHER" id="PTHR21340:SF0">
    <property type="entry name" value="BIS(5'-NUCLEOSYL)-TETRAPHOSPHATASE [ASYMMETRICAL]"/>
    <property type="match status" value="1"/>
</dbReference>
<proteinExistence type="inferred from homology"/>
<evidence type="ECO:0000313" key="7">
    <source>
        <dbReference type="Proteomes" id="UP000052979"/>
    </source>
</evidence>
<keyword evidence="7" id="KW-1185">Reference proteome</keyword>
<dbReference type="EMBL" id="LBFI01000024">
    <property type="protein sequence ID" value="KKM46446.1"/>
    <property type="molecule type" value="Genomic_DNA"/>
</dbReference>
<dbReference type="GO" id="GO:0006167">
    <property type="term" value="P:AMP biosynthetic process"/>
    <property type="evidence" value="ECO:0007669"/>
    <property type="project" value="TreeGrafter"/>
</dbReference>
<organism evidence="5 7">
    <name type="scientific">Rathayibacter toxicus</name>
    <dbReference type="NCBI Taxonomy" id="145458"/>
    <lineage>
        <taxon>Bacteria</taxon>
        <taxon>Bacillati</taxon>
        <taxon>Actinomycetota</taxon>
        <taxon>Actinomycetes</taxon>
        <taxon>Micrococcales</taxon>
        <taxon>Microbacteriaceae</taxon>
        <taxon>Rathayibacter</taxon>
    </lineage>
</organism>
<dbReference type="InterPro" id="IPR000086">
    <property type="entry name" value="NUDIX_hydrolase_dom"/>
</dbReference>
<evidence type="ECO:0000259" key="4">
    <source>
        <dbReference type="PROSITE" id="PS51462"/>
    </source>
</evidence>
<reference evidence="5 7" key="1">
    <citation type="submission" date="2015-04" db="EMBL/GenBank/DDBJ databases">
        <title>Draft genome sequence of Rathayibacter toxicus strain FH-142 (AKA 70134 or CS 32), a Western Australian isolate.</title>
        <authorList>
            <consortium name="Consortium for Microbial Forensics and Genomics (microFORGE)"/>
            <person name="Knight B.M."/>
            <person name="Roberts D.P."/>
            <person name="Lin D."/>
            <person name="Hari K."/>
            <person name="Fletcher J."/>
            <person name="Melcher U."/>
            <person name="Blagden T."/>
            <person name="Luster D.G."/>
            <person name="Sechler A.J."/>
            <person name="Schneider W.L."/>
            <person name="Winegar R.A."/>
        </authorList>
    </citation>
    <scope>NUCLEOTIDE SEQUENCE [LARGE SCALE GENOMIC DNA]</scope>
    <source>
        <strain evidence="5 7">FH142</strain>
    </source>
</reference>
<dbReference type="RefSeq" id="WP_027692495.1">
    <property type="nucleotide sequence ID" value="NZ_CP010848.1"/>
</dbReference>
<dbReference type="InterPro" id="IPR029033">
    <property type="entry name" value="His_PPase_superfam"/>
</dbReference>
<dbReference type="Proteomes" id="UP000052979">
    <property type="component" value="Unassembled WGS sequence"/>
</dbReference>
<dbReference type="SUPFAM" id="SSF55811">
    <property type="entry name" value="Nudix"/>
    <property type="match status" value="1"/>
</dbReference>
<dbReference type="InterPro" id="IPR013078">
    <property type="entry name" value="His_Pase_superF_clade-1"/>
</dbReference>
<dbReference type="PATRIC" id="fig|145458.7.peg.756"/>
<dbReference type="SMART" id="SM00855">
    <property type="entry name" value="PGAM"/>
    <property type="match status" value="1"/>
</dbReference>
<dbReference type="GO" id="GO:0006754">
    <property type="term" value="P:ATP biosynthetic process"/>
    <property type="evidence" value="ECO:0007669"/>
    <property type="project" value="TreeGrafter"/>
</dbReference>
<dbReference type="eggNOG" id="COG1051">
    <property type="taxonomic scope" value="Bacteria"/>
</dbReference>
<comment type="caution">
    <text evidence="5">The sequence shown here is derived from an EMBL/GenBank/DDBJ whole genome shotgun (WGS) entry which is preliminary data.</text>
</comment>
<comment type="similarity">
    <text evidence="1 3">Belongs to the Nudix hydrolase family.</text>
</comment>
<feature type="domain" description="Nudix hydrolase" evidence="4">
    <location>
        <begin position="5"/>
        <end position="135"/>
    </location>
</feature>